<keyword evidence="3" id="KW-1185">Reference proteome</keyword>
<dbReference type="OrthoDB" id="4570645at2"/>
<evidence type="ECO:0000256" key="1">
    <source>
        <dbReference type="SAM" id="Phobius"/>
    </source>
</evidence>
<reference evidence="2 3" key="1">
    <citation type="submission" date="2016-04" db="EMBL/GenBank/DDBJ databases">
        <authorList>
            <person name="Evans L.H."/>
            <person name="Alamgir A."/>
            <person name="Owens N."/>
            <person name="Weber N.D."/>
            <person name="Virtaneva K."/>
            <person name="Barbian K."/>
            <person name="Babar A."/>
            <person name="Rosenke K."/>
        </authorList>
    </citation>
    <scope>NUCLEOTIDE SEQUENCE [LARGE SCALE GENOMIC DNA]</scope>
    <source>
        <strain evidence="2 3">IFM 0406</strain>
    </source>
</reference>
<dbReference type="EMBL" id="LWGR01000012">
    <property type="protein sequence ID" value="KZM71621.1"/>
    <property type="molecule type" value="Genomic_DNA"/>
</dbReference>
<keyword evidence="1" id="KW-0812">Transmembrane</keyword>
<keyword evidence="1" id="KW-1133">Transmembrane helix</keyword>
<gene>
    <name evidence="2" type="ORF">AWN90_02535</name>
</gene>
<dbReference type="RefSeq" id="WP_067577294.1">
    <property type="nucleotide sequence ID" value="NZ_JABMCZ010000003.1"/>
</dbReference>
<organism evidence="2 3">
    <name type="scientific">Nocardia terpenica</name>
    <dbReference type="NCBI Taxonomy" id="455432"/>
    <lineage>
        <taxon>Bacteria</taxon>
        <taxon>Bacillati</taxon>
        <taxon>Actinomycetota</taxon>
        <taxon>Actinomycetes</taxon>
        <taxon>Mycobacteriales</taxon>
        <taxon>Nocardiaceae</taxon>
        <taxon>Nocardia</taxon>
    </lineage>
</organism>
<evidence type="ECO:0000313" key="2">
    <source>
        <dbReference type="EMBL" id="KZM71621.1"/>
    </source>
</evidence>
<feature type="transmembrane region" description="Helical" evidence="1">
    <location>
        <begin position="52"/>
        <end position="73"/>
    </location>
</feature>
<feature type="transmembrane region" description="Helical" evidence="1">
    <location>
        <begin position="20"/>
        <end position="40"/>
    </location>
</feature>
<dbReference type="AlphaFoldDB" id="A0A164KQ69"/>
<evidence type="ECO:0000313" key="3">
    <source>
        <dbReference type="Proteomes" id="UP000076512"/>
    </source>
</evidence>
<dbReference type="STRING" id="455432.AWN90_02535"/>
<sequence length="75" mass="7827">MKPLPGNVTEPLYQLLGWLGWFVLALCTGRIIWAAALLIVRSHRDESIEGLIGALLGGVIVGSAGLIAGALHAPV</sequence>
<comment type="caution">
    <text evidence="2">The sequence shown here is derived from an EMBL/GenBank/DDBJ whole genome shotgun (WGS) entry which is preliminary data.</text>
</comment>
<keyword evidence="1" id="KW-0472">Membrane</keyword>
<proteinExistence type="predicted"/>
<protein>
    <submittedName>
        <fullName evidence="2">Uncharacterized protein</fullName>
    </submittedName>
</protein>
<dbReference type="Proteomes" id="UP000076512">
    <property type="component" value="Unassembled WGS sequence"/>
</dbReference>
<name>A0A164KQ69_9NOCA</name>
<accession>A0A164KQ69</accession>